<comment type="similarity">
    <text evidence="2">Belongs to the AIM9 family.</text>
</comment>
<comment type="caution">
    <text evidence="8">The sequence shown here is derived from an EMBL/GenBank/DDBJ whole genome shotgun (WGS) entry which is preliminary data.</text>
</comment>
<dbReference type="PANTHER" id="PTHR36091">
    <property type="entry name" value="ALTERED INHERITANCE OF MITOCHONDRIA PROTEIN 9, MITOCHONDRIAL"/>
    <property type="match status" value="1"/>
</dbReference>
<comment type="subcellular location">
    <subcellularLocation>
        <location evidence="1">Mitochondrion</location>
    </subcellularLocation>
</comment>
<feature type="domain" description="Aminoglycoside phosphotransferase" evidence="7">
    <location>
        <begin position="284"/>
        <end position="334"/>
    </location>
</feature>
<keyword evidence="5" id="KW-0496">Mitochondrion</keyword>
<dbReference type="Gene3D" id="3.90.1200.10">
    <property type="match status" value="1"/>
</dbReference>
<evidence type="ECO:0000313" key="9">
    <source>
        <dbReference type="Proteomes" id="UP000034164"/>
    </source>
</evidence>
<dbReference type="EMBL" id="LCZI01000575">
    <property type="protein sequence ID" value="KKZ65771.1"/>
    <property type="molecule type" value="Genomic_DNA"/>
</dbReference>
<keyword evidence="4" id="KW-0809">Transit peptide</keyword>
<evidence type="ECO:0000256" key="5">
    <source>
        <dbReference type="ARBA" id="ARBA00023128"/>
    </source>
</evidence>
<evidence type="ECO:0000256" key="2">
    <source>
        <dbReference type="ARBA" id="ARBA00005543"/>
    </source>
</evidence>
<proteinExistence type="inferred from homology"/>
<evidence type="ECO:0000256" key="4">
    <source>
        <dbReference type="ARBA" id="ARBA00022946"/>
    </source>
</evidence>
<dbReference type="Proteomes" id="UP000034164">
    <property type="component" value="Unassembled WGS sequence"/>
</dbReference>
<evidence type="ECO:0000256" key="1">
    <source>
        <dbReference type="ARBA" id="ARBA00004173"/>
    </source>
</evidence>
<dbReference type="InterPro" id="IPR011009">
    <property type="entry name" value="Kinase-like_dom_sf"/>
</dbReference>
<dbReference type="GO" id="GO:0005739">
    <property type="term" value="C:mitochondrion"/>
    <property type="evidence" value="ECO:0007669"/>
    <property type="project" value="UniProtKB-SubCell"/>
</dbReference>
<dbReference type="InterPro" id="IPR002575">
    <property type="entry name" value="Aminoglycoside_PTrfase"/>
</dbReference>
<gene>
    <name evidence="8" type="ORF">EMCG_08420</name>
</gene>
<evidence type="ECO:0000256" key="6">
    <source>
        <dbReference type="ARBA" id="ARBA00031849"/>
    </source>
</evidence>
<dbReference type="InterPro" id="IPR051035">
    <property type="entry name" value="Mito_inheritance_9"/>
</dbReference>
<protein>
    <recommendedName>
        <fullName evidence="3">Altered inheritance of mitochondria protein 9, mitochondrial</fullName>
    </recommendedName>
    <alternativeName>
        <fullName evidence="6">Found in mitochondrial proteome protein 29</fullName>
    </alternativeName>
</protein>
<evidence type="ECO:0000313" key="8">
    <source>
        <dbReference type="EMBL" id="KKZ65771.1"/>
    </source>
</evidence>
<accession>A0A0G2JAI1</accession>
<dbReference type="PANTHER" id="PTHR36091:SF1">
    <property type="entry name" value="ALTERED INHERITANCE OF MITOCHONDRIA PROTEIN 9, MITOCHONDRIAL"/>
    <property type="match status" value="1"/>
</dbReference>
<organism evidence="8 9">
    <name type="scientific">[Emmonsia] crescens</name>
    <dbReference type="NCBI Taxonomy" id="73230"/>
    <lineage>
        <taxon>Eukaryota</taxon>
        <taxon>Fungi</taxon>
        <taxon>Dikarya</taxon>
        <taxon>Ascomycota</taxon>
        <taxon>Pezizomycotina</taxon>
        <taxon>Eurotiomycetes</taxon>
        <taxon>Eurotiomycetidae</taxon>
        <taxon>Onygenales</taxon>
        <taxon>Ajellomycetaceae</taxon>
        <taxon>Emergomyces</taxon>
    </lineage>
</organism>
<dbReference type="AlphaFoldDB" id="A0A0G2JAI1"/>
<name>A0A0G2JAI1_9EURO</name>
<dbReference type="VEuPathDB" id="FungiDB:EMCG_08420"/>
<reference evidence="9" key="1">
    <citation type="journal article" date="2015" name="PLoS Genet.">
        <title>The dynamic genome and transcriptome of the human fungal pathogen Blastomyces and close relative Emmonsia.</title>
        <authorList>
            <person name="Munoz J.F."/>
            <person name="Gauthier G.M."/>
            <person name="Desjardins C.A."/>
            <person name="Gallo J.E."/>
            <person name="Holder J."/>
            <person name="Sullivan T.D."/>
            <person name="Marty A.J."/>
            <person name="Carmen J.C."/>
            <person name="Chen Z."/>
            <person name="Ding L."/>
            <person name="Gujja S."/>
            <person name="Magrini V."/>
            <person name="Misas E."/>
            <person name="Mitreva M."/>
            <person name="Priest M."/>
            <person name="Saif S."/>
            <person name="Whiston E.A."/>
            <person name="Young S."/>
            <person name="Zeng Q."/>
            <person name="Goldman W.E."/>
            <person name="Mardis E.R."/>
            <person name="Taylor J.W."/>
            <person name="McEwen J.G."/>
            <person name="Clay O.K."/>
            <person name="Klein B.S."/>
            <person name="Cuomo C.A."/>
        </authorList>
    </citation>
    <scope>NUCLEOTIDE SEQUENCE [LARGE SCALE GENOMIC DNA]</scope>
    <source>
        <strain evidence="9">UAMH 3008</strain>
    </source>
</reference>
<dbReference type="Pfam" id="PF01636">
    <property type="entry name" value="APH"/>
    <property type="match status" value="1"/>
</dbReference>
<dbReference type="OrthoDB" id="2968323at2759"/>
<evidence type="ECO:0000259" key="7">
    <source>
        <dbReference type="Pfam" id="PF01636"/>
    </source>
</evidence>
<dbReference type="SUPFAM" id="SSF56112">
    <property type="entry name" value="Protein kinase-like (PK-like)"/>
    <property type="match status" value="1"/>
</dbReference>
<sequence length="529" mass="60373">MSDPSLDQHENFFRYTSGRWLWDEEQQLRDRFTPFNVLELQRIAARSVGANKCVAMIKLAEGSFNKTFRLTMDDGSTAIARLPHPIAGPKYYTTASEVATMDFARTVLRIPVPQIYSWSAHIDNPVGAEYIIMEEAAGTKLEDVWDKLPLEDRIVIMKDLVLIENKLLSVSFSNYGNLYYSSEPMSGTSAAEVMNDASPEVKSDVKKRFSIGPVVDRDFWSKERSVMNIDRGPWKLAQDYVVALANQELEWIKQYAVPKSVDDPLLISAVQNTPRAHISLLQKYLQVAPYLLPTDPDIIAPTIWHTDLHSGNLFVDKGRITSVIDWQGAWAGPLLLQGRHSRLVDHHGDIILKPPANFKDLEPNEKAQLRKQMASSIVIYLYEQQTAKVNPCLDQVLRLKLGRIRCDPISFASNTWDDDILPLRESLINLERHWHGLGFDFACPIHFTEEELQGHAKDGEGWNEVQDFWRALEGIVTRDGWAPHNLYDDAVALFAELREIGLKNMVGKDRKDFEVQTQWVEKISYQKPK</sequence>
<evidence type="ECO:0000256" key="3">
    <source>
        <dbReference type="ARBA" id="ARBA00016197"/>
    </source>
</evidence>